<sequence>MVRKLLSRIPGLRRLAGRKPVVPVLRLNGVIGQGGALRSGLTASALADPIRRAFSTPGAKAVALAVNSPGGSPVQSELIAGRIRQLAREKDLKVYVFCEDVAASGGYWLACAGDEIYASKASIVGSIGVVAAGFGFQDLIQRYGVERRVYTSGEKKVILDPFQKEDPDDVARLKEIQAEIHEHFKAMVRDRRQGKLQAQESELFSGAFWTGAQAYQLGLIDGIGELRQTLQGQYGEKVQLPVIEPKQSWLKRKLGSASLGALPAGSGAGNWAGDLMSAAEERALWSRYGL</sequence>
<keyword evidence="7" id="KW-1185">Reference proteome</keyword>
<dbReference type="Proteomes" id="UP001296873">
    <property type="component" value="Unassembled WGS sequence"/>
</dbReference>
<evidence type="ECO:0000259" key="5">
    <source>
        <dbReference type="Pfam" id="PF01343"/>
    </source>
</evidence>
<keyword evidence="4" id="KW-0720">Serine protease</keyword>
<evidence type="ECO:0000313" key="6">
    <source>
        <dbReference type="EMBL" id="MBK1668451.1"/>
    </source>
</evidence>
<keyword evidence="3" id="KW-0378">Hydrolase</keyword>
<comment type="similarity">
    <text evidence="1">Belongs to the peptidase S49 family.</text>
</comment>
<dbReference type="Pfam" id="PF01343">
    <property type="entry name" value="Peptidase_S49"/>
    <property type="match status" value="1"/>
</dbReference>
<dbReference type="Gene3D" id="3.90.226.10">
    <property type="entry name" value="2-enoyl-CoA Hydratase, Chain A, domain 1"/>
    <property type="match status" value="1"/>
</dbReference>
<evidence type="ECO:0000256" key="2">
    <source>
        <dbReference type="ARBA" id="ARBA00022670"/>
    </source>
</evidence>
<dbReference type="Gene3D" id="6.20.330.10">
    <property type="match status" value="1"/>
</dbReference>
<evidence type="ECO:0000313" key="7">
    <source>
        <dbReference type="Proteomes" id="UP001296873"/>
    </source>
</evidence>
<feature type="domain" description="Peptidase S49" evidence="5">
    <location>
        <begin position="88"/>
        <end position="230"/>
    </location>
</feature>
<dbReference type="PANTHER" id="PTHR42987">
    <property type="entry name" value="PEPTIDASE S49"/>
    <property type="match status" value="1"/>
</dbReference>
<dbReference type="SUPFAM" id="SSF52096">
    <property type="entry name" value="ClpP/crotonase"/>
    <property type="match status" value="1"/>
</dbReference>
<evidence type="ECO:0000256" key="3">
    <source>
        <dbReference type="ARBA" id="ARBA00022801"/>
    </source>
</evidence>
<keyword evidence="2" id="KW-0645">Protease</keyword>
<name>A0ABS1DES7_9PROT</name>
<dbReference type="RefSeq" id="WP_200340765.1">
    <property type="nucleotide sequence ID" value="NZ_NRRL01000023.1"/>
</dbReference>
<evidence type="ECO:0000256" key="1">
    <source>
        <dbReference type="ARBA" id="ARBA00008683"/>
    </source>
</evidence>
<reference evidence="6 7" key="1">
    <citation type="journal article" date="2020" name="Microorganisms">
        <title>Osmotic Adaptation and Compatible Solute Biosynthesis of Phototrophic Bacteria as Revealed from Genome Analyses.</title>
        <authorList>
            <person name="Imhoff J.F."/>
            <person name="Rahn T."/>
            <person name="Kunzel S."/>
            <person name="Keller A."/>
            <person name="Neulinger S.C."/>
        </authorList>
    </citation>
    <scope>NUCLEOTIDE SEQUENCE [LARGE SCALE GENOMIC DNA]</scope>
    <source>
        <strain evidence="6 7">DSM 9895</strain>
    </source>
</reference>
<dbReference type="CDD" id="cd07023">
    <property type="entry name" value="S49_Sppa_N_C"/>
    <property type="match status" value="1"/>
</dbReference>
<proteinExistence type="inferred from homology"/>
<dbReference type="PANTHER" id="PTHR42987:SF8">
    <property type="entry name" value="PROTEINASE"/>
    <property type="match status" value="1"/>
</dbReference>
<dbReference type="EMBL" id="NRRL01000023">
    <property type="protein sequence ID" value="MBK1668451.1"/>
    <property type="molecule type" value="Genomic_DNA"/>
</dbReference>
<gene>
    <name evidence="6" type="ORF">CKO28_10435</name>
</gene>
<organism evidence="6 7">
    <name type="scientific">Rhodovibrio sodomensis</name>
    <dbReference type="NCBI Taxonomy" id="1088"/>
    <lineage>
        <taxon>Bacteria</taxon>
        <taxon>Pseudomonadati</taxon>
        <taxon>Pseudomonadota</taxon>
        <taxon>Alphaproteobacteria</taxon>
        <taxon>Rhodospirillales</taxon>
        <taxon>Rhodovibrionaceae</taxon>
        <taxon>Rhodovibrio</taxon>
    </lineage>
</organism>
<dbReference type="InterPro" id="IPR047272">
    <property type="entry name" value="S49_SppA_C"/>
</dbReference>
<comment type="caution">
    <text evidence="6">The sequence shown here is derived from an EMBL/GenBank/DDBJ whole genome shotgun (WGS) entry which is preliminary data.</text>
</comment>
<evidence type="ECO:0000256" key="4">
    <source>
        <dbReference type="ARBA" id="ARBA00022825"/>
    </source>
</evidence>
<protein>
    <submittedName>
        <fullName evidence="6">S49 family peptidase</fullName>
    </submittedName>
</protein>
<accession>A0ABS1DES7</accession>
<dbReference type="InterPro" id="IPR029045">
    <property type="entry name" value="ClpP/crotonase-like_dom_sf"/>
</dbReference>
<dbReference type="InterPro" id="IPR002142">
    <property type="entry name" value="Peptidase_S49"/>
</dbReference>